<organism evidence="22 23">
    <name type="scientific">Denticeps clupeoides</name>
    <name type="common">denticle herring</name>
    <dbReference type="NCBI Taxonomy" id="299321"/>
    <lineage>
        <taxon>Eukaryota</taxon>
        <taxon>Metazoa</taxon>
        <taxon>Chordata</taxon>
        <taxon>Craniata</taxon>
        <taxon>Vertebrata</taxon>
        <taxon>Euteleostomi</taxon>
        <taxon>Actinopterygii</taxon>
        <taxon>Neopterygii</taxon>
        <taxon>Teleostei</taxon>
        <taxon>Clupei</taxon>
        <taxon>Clupeiformes</taxon>
        <taxon>Denticipitoidei</taxon>
        <taxon>Denticipitidae</taxon>
        <taxon>Denticeps</taxon>
    </lineage>
</organism>
<dbReference type="FunFam" id="3.40.50.10860:FF:000005">
    <property type="entry name" value="C-1-tetrahydrofolate synthase, cytoplasmic, putative"/>
    <property type="match status" value="1"/>
</dbReference>
<dbReference type="CDD" id="cd01080">
    <property type="entry name" value="NAD_bind_m-THF_DH_Cyclohyd"/>
    <property type="match status" value="1"/>
</dbReference>
<evidence type="ECO:0000256" key="12">
    <source>
        <dbReference type="ARBA" id="ARBA00022801"/>
    </source>
</evidence>
<dbReference type="Gene3D" id="3.30.1510.10">
    <property type="entry name" value="Domain 2, N(10)-formyltetrahydrofolate synthetase"/>
    <property type="match status" value="1"/>
</dbReference>
<dbReference type="EC" id="6.3.4.3" evidence="5"/>
<evidence type="ECO:0000256" key="2">
    <source>
        <dbReference type="ARBA" id="ARBA00005559"/>
    </source>
</evidence>
<keyword evidence="14" id="KW-0521">NADP</keyword>
<dbReference type="Pfam" id="PF02882">
    <property type="entry name" value="THF_DHG_CYH_C"/>
    <property type="match status" value="1"/>
</dbReference>
<evidence type="ECO:0000256" key="15">
    <source>
        <dbReference type="ARBA" id="ARBA00023002"/>
    </source>
</evidence>
<evidence type="ECO:0000256" key="4">
    <source>
        <dbReference type="ARBA" id="ARBA00011738"/>
    </source>
</evidence>
<keyword evidence="9" id="KW-0554">One-carbon metabolism</keyword>
<evidence type="ECO:0000256" key="16">
    <source>
        <dbReference type="ARBA" id="ARBA00023268"/>
    </source>
</evidence>
<comment type="catalytic activity">
    <reaction evidence="17">
        <text>(6R)-5,10-methenyltetrahydrofolate + H2O = (6R)-10-formyltetrahydrofolate + H(+)</text>
        <dbReference type="Rhea" id="RHEA:23700"/>
        <dbReference type="ChEBI" id="CHEBI:15377"/>
        <dbReference type="ChEBI" id="CHEBI:15378"/>
        <dbReference type="ChEBI" id="CHEBI:57455"/>
        <dbReference type="ChEBI" id="CHEBI:195366"/>
        <dbReference type="EC" id="3.5.4.9"/>
    </reaction>
</comment>
<comment type="similarity">
    <text evidence="3">In the C-terminal section; belongs to the formate--tetrahydrofolate ligase family.</text>
</comment>
<dbReference type="Gene3D" id="3.10.410.10">
    <property type="entry name" value="Formyltetrahydrofolate synthetase, domain 3"/>
    <property type="match status" value="1"/>
</dbReference>
<dbReference type="GO" id="GO:0004477">
    <property type="term" value="F:methenyltetrahydrofolate cyclohydrolase activity"/>
    <property type="evidence" value="ECO:0007669"/>
    <property type="project" value="UniProtKB-EC"/>
</dbReference>
<dbReference type="EC" id="1.5.1.5" evidence="7"/>
<dbReference type="GO" id="GO:0005524">
    <property type="term" value="F:ATP binding"/>
    <property type="evidence" value="ECO:0007669"/>
    <property type="project" value="UniProtKB-KW"/>
</dbReference>
<evidence type="ECO:0000256" key="5">
    <source>
        <dbReference type="ARBA" id="ARBA00012295"/>
    </source>
</evidence>
<sequence length="828" mass="88008">EVGEMRIGCPGFRPCLVVLQVKLNRCDSNLYISMKLKAAAEIGICANHIRLPKTATEEEVLRGILAVNEDSAVHGLIVQLPLDSIHRINIQRVTQCIAPEKDVDGLNSVNAGKLARGDLTGCFIPCTPSGCMELIAQTGVNIAGKNAVVIGRSKIVGAPMHDLLLWNHATVTTCHTMTPDLPAQVIKADILVACAGKAELVKGEWLKKGAVVIDCGINHIPDRSRPSGARVVGDVDFPSALTRAAFITPVPGGVGPMTVAMLMENTVKSAKKFLKAFQPGKWPIVYTKINRQHPQPSDGEISQSCAVKPISSLSSEVGLLSSEVEAYGKSRGKVQLDVLKRTEALPNGKYVVVTGITPTLMGEGKTTTALGLAQALGAHLNMNAFACLRQPTHCNTVNVTGKDILFLTGDSEAVSRASAVVVASLSPRMQLEAKQICKVTVWPLVFHKGGPRASSPLHLNRLKVSHSAATDRLNLLVASEIMAVLSLSSSLEDLQQRLSKIIVAQPQSREPVTVKDLGVAGMLNMILKDAIKPCLMQTVEGTPVFLHTNPLCDIAHGNSSILSDKIALKLVGPDGFVVTEAGWGADIGLEKFFNIKCRSSGLQPDVVVMVVTVRGLKMHGRVPSVSIFTNLQLLEVGCSHLRKQIENSRAYGLPVVLAVNTFSSDTGAELDMVCQQARLAGALDAVCCTHWSDGGAGAVALGMAVQSAAETPHSFNFLYSLEIPVQEKITVIAQKMYGAKDVVLSTKAMEKVTLFTGQGLGNLPVCIAKTPLSLSQDPEVMGIPRDFILSVEDILANAGAGFLCPLVHSVSLIGEEIPPTGDCILTSC</sequence>
<dbReference type="Gene3D" id="3.40.50.10860">
    <property type="entry name" value="Leucine Dehydrogenase, chain A, domain 1"/>
    <property type="match status" value="1"/>
</dbReference>
<dbReference type="InterPro" id="IPR020630">
    <property type="entry name" value="THF_DH/CycHdrlase_cat_dom"/>
</dbReference>
<dbReference type="GO" id="GO:0035999">
    <property type="term" value="P:tetrahydrofolate interconversion"/>
    <property type="evidence" value="ECO:0007669"/>
    <property type="project" value="TreeGrafter"/>
</dbReference>
<feature type="domain" description="Tetrahydrofolate dehydrogenase/cyclohydrolase NAD(P)-binding" evidence="21">
    <location>
        <begin position="125"/>
        <end position="272"/>
    </location>
</feature>
<dbReference type="InterPro" id="IPR020867">
    <property type="entry name" value="THF_DH/CycHdrlase_CS"/>
</dbReference>
<dbReference type="GO" id="GO:0005829">
    <property type="term" value="C:cytosol"/>
    <property type="evidence" value="ECO:0007669"/>
    <property type="project" value="TreeGrafter"/>
</dbReference>
<dbReference type="PROSITE" id="PS00766">
    <property type="entry name" value="THF_DHG_CYH_1"/>
    <property type="match status" value="1"/>
</dbReference>
<dbReference type="PRINTS" id="PR00085">
    <property type="entry name" value="THFDHDRGNASE"/>
</dbReference>
<name>A0AAY4D5P9_9TELE</name>
<evidence type="ECO:0000256" key="13">
    <source>
        <dbReference type="ARBA" id="ARBA00022840"/>
    </source>
</evidence>
<dbReference type="GO" id="GO:0004488">
    <property type="term" value="F:methylenetetrahydrofolate dehydrogenase (NADP+) activity"/>
    <property type="evidence" value="ECO:0007669"/>
    <property type="project" value="UniProtKB-EC"/>
</dbReference>
<dbReference type="Ensembl" id="ENSDCDT00010049445.1">
    <property type="protein sequence ID" value="ENSDCDP00010039661.1"/>
    <property type="gene ID" value="ENSDCDG00010024446.1"/>
</dbReference>
<keyword evidence="16" id="KW-0511">Multifunctional enzyme</keyword>
<evidence type="ECO:0000256" key="14">
    <source>
        <dbReference type="ARBA" id="ARBA00022857"/>
    </source>
</evidence>
<dbReference type="InterPro" id="IPR046346">
    <property type="entry name" value="Aminoacid_DH-like_N_sf"/>
</dbReference>
<dbReference type="InterPro" id="IPR000672">
    <property type="entry name" value="THF_DH/CycHdrlase"/>
</dbReference>
<keyword evidence="13" id="KW-0067">ATP-binding</keyword>
<comment type="function">
    <text evidence="19">Trifunctional enzyme that catalyzes the interconversion of three forms of one-carbon-substituted tetrahydrofolate: (6R)-5,10-methylene-5,6,7,8-tetrahydrofolate, 5,10-methenyltetrahydrofolate and (6S)-10-formyltetrahydrofolate. These derivatives of tetrahydrofolate are differentially required in nucleotide and amino acid biosynthesis, (6S)-10-formyltetrahydrofolate being required for purine biosynthesis while (6R)-5,10-methylene-5,6,7,8-tetrahydrofolate is used for serine and methionine biosynthesis for instance.</text>
</comment>
<evidence type="ECO:0000256" key="18">
    <source>
        <dbReference type="ARBA" id="ARBA00049033"/>
    </source>
</evidence>
<dbReference type="InterPro" id="IPR020631">
    <property type="entry name" value="THF_DH/CycHdrlase_NAD-bd_dom"/>
</dbReference>
<evidence type="ECO:0000313" key="22">
    <source>
        <dbReference type="Ensembl" id="ENSDCDP00010039661.1"/>
    </source>
</evidence>
<accession>A0AAY4D5P9</accession>
<evidence type="ECO:0000256" key="17">
    <source>
        <dbReference type="ARBA" id="ARBA00036357"/>
    </source>
</evidence>
<dbReference type="PANTHER" id="PTHR48099">
    <property type="entry name" value="C-1-TETRAHYDROFOLATE SYNTHASE, CYTOPLASMIC-RELATED"/>
    <property type="match status" value="1"/>
</dbReference>
<evidence type="ECO:0000313" key="23">
    <source>
        <dbReference type="Proteomes" id="UP000694580"/>
    </source>
</evidence>
<reference evidence="22" key="2">
    <citation type="submission" date="2025-08" db="UniProtKB">
        <authorList>
            <consortium name="Ensembl"/>
        </authorList>
    </citation>
    <scope>IDENTIFICATION</scope>
</reference>
<evidence type="ECO:0000259" key="21">
    <source>
        <dbReference type="Pfam" id="PF02882"/>
    </source>
</evidence>
<protein>
    <recommendedName>
        <fullName evidence="8">C-1-tetrahydrofolate synthase, cytoplasmic</fullName>
        <ecNumber evidence="7">1.5.1.5</ecNumber>
        <ecNumber evidence="6">3.5.4.9</ecNumber>
        <ecNumber evidence="5">6.3.4.3</ecNumber>
    </recommendedName>
</protein>
<dbReference type="EC" id="3.5.4.9" evidence="6"/>
<dbReference type="AlphaFoldDB" id="A0AAY4D5P9"/>
<evidence type="ECO:0000256" key="3">
    <source>
        <dbReference type="ARBA" id="ARBA00006985"/>
    </source>
</evidence>
<dbReference type="SUPFAM" id="SSF51735">
    <property type="entry name" value="NAD(P)-binding Rossmann-fold domains"/>
    <property type="match status" value="1"/>
</dbReference>
<dbReference type="Gene3D" id="3.40.50.720">
    <property type="entry name" value="NAD(P)-binding Rossmann-like Domain"/>
    <property type="match status" value="1"/>
</dbReference>
<comment type="pathway">
    <text evidence="1">One-carbon metabolism; tetrahydrofolate interconversion.</text>
</comment>
<dbReference type="SUPFAM" id="SSF52540">
    <property type="entry name" value="P-loop containing nucleoside triphosphate hydrolases"/>
    <property type="match status" value="1"/>
</dbReference>
<comment type="similarity">
    <text evidence="2">In the N-terminal section; belongs to the tetrahydrofolate dehydrogenase/cyclohydrolase family.</text>
</comment>
<evidence type="ECO:0000256" key="8">
    <source>
        <dbReference type="ARBA" id="ARBA00017592"/>
    </source>
</evidence>
<keyword evidence="12" id="KW-0378">Hydrolase</keyword>
<evidence type="ECO:0000256" key="19">
    <source>
        <dbReference type="ARBA" id="ARBA00059708"/>
    </source>
</evidence>
<keyword evidence="11" id="KW-0547">Nucleotide-binding</keyword>
<dbReference type="InterPro" id="IPR036291">
    <property type="entry name" value="NAD(P)-bd_dom_sf"/>
</dbReference>
<comment type="subunit">
    <text evidence="4">Homodimer.</text>
</comment>
<dbReference type="PROSITE" id="PS00767">
    <property type="entry name" value="THF_DHG_CYH_2"/>
    <property type="match status" value="1"/>
</dbReference>
<dbReference type="GO" id="GO:0004329">
    <property type="term" value="F:formate-tetrahydrofolate ligase activity"/>
    <property type="evidence" value="ECO:0007669"/>
    <property type="project" value="UniProtKB-EC"/>
</dbReference>
<dbReference type="SUPFAM" id="SSF53223">
    <property type="entry name" value="Aminoacid dehydrogenase-like, N-terminal domain"/>
    <property type="match status" value="1"/>
</dbReference>
<evidence type="ECO:0000256" key="7">
    <source>
        <dbReference type="ARBA" id="ARBA00012859"/>
    </source>
</evidence>
<dbReference type="Proteomes" id="UP000694580">
    <property type="component" value="Chromosome 14"/>
</dbReference>
<comment type="catalytic activity">
    <reaction evidence="18">
        <text>(6S)-5,6,7,8-tetrahydrofolate + formate + ATP = (6R)-10-formyltetrahydrofolate + ADP + phosphate</text>
        <dbReference type="Rhea" id="RHEA:20221"/>
        <dbReference type="ChEBI" id="CHEBI:15740"/>
        <dbReference type="ChEBI" id="CHEBI:30616"/>
        <dbReference type="ChEBI" id="CHEBI:43474"/>
        <dbReference type="ChEBI" id="CHEBI:57453"/>
        <dbReference type="ChEBI" id="CHEBI:195366"/>
        <dbReference type="ChEBI" id="CHEBI:456216"/>
        <dbReference type="EC" id="6.3.4.3"/>
    </reaction>
</comment>
<keyword evidence="10" id="KW-0436">Ligase</keyword>
<dbReference type="FunFam" id="3.10.410.10:FF:000001">
    <property type="entry name" value="Putative formate--tetrahydrofolate ligase"/>
    <property type="match status" value="1"/>
</dbReference>
<dbReference type="InterPro" id="IPR027417">
    <property type="entry name" value="P-loop_NTPase"/>
</dbReference>
<keyword evidence="23" id="KW-1185">Reference proteome</keyword>
<feature type="domain" description="Tetrahydrofolate dehydrogenase/cyclohydrolase catalytic" evidence="20">
    <location>
        <begin position="11"/>
        <end position="104"/>
    </location>
</feature>
<dbReference type="InterPro" id="IPR000559">
    <property type="entry name" value="Formate_THF_ligase"/>
</dbReference>
<dbReference type="Pfam" id="PF00763">
    <property type="entry name" value="THF_DHG_CYH"/>
    <property type="match status" value="1"/>
</dbReference>
<gene>
    <name evidence="22" type="primary">mthfd1a</name>
</gene>
<keyword evidence="15" id="KW-0560">Oxidoreductase</keyword>
<dbReference type="Gene3D" id="3.40.50.300">
    <property type="entry name" value="P-loop containing nucleotide triphosphate hydrolases"/>
    <property type="match status" value="2"/>
</dbReference>
<proteinExistence type="inferred from homology"/>
<evidence type="ECO:0000259" key="20">
    <source>
        <dbReference type="Pfam" id="PF00763"/>
    </source>
</evidence>
<dbReference type="Pfam" id="PF01268">
    <property type="entry name" value="FTHFS"/>
    <property type="match status" value="1"/>
</dbReference>
<dbReference type="GeneTree" id="ENSGT00940000154746"/>
<evidence type="ECO:0000256" key="10">
    <source>
        <dbReference type="ARBA" id="ARBA00022598"/>
    </source>
</evidence>
<dbReference type="FunFam" id="3.40.50.720:FF:000006">
    <property type="entry name" value="Bifunctional protein FolD"/>
    <property type="match status" value="1"/>
</dbReference>
<dbReference type="HAMAP" id="MF_01576">
    <property type="entry name" value="THF_DHG_CYH"/>
    <property type="match status" value="1"/>
</dbReference>
<dbReference type="PANTHER" id="PTHR48099:SF1">
    <property type="entry name" value="C-1-TETRAHYDROFOLATE SYNTHASE, CYTOPLASMIC"/>
    <property type="match status" value="1"/>
</dbReference>
<evidence type="ECO:0000256" key="9">
    <source>
        <dbReference type="ARBA" id="ARBA00022563"/>
    </source>
</evidence>
<evidence type="ECO:0000256" key="11">
    <source>
        <dbReference type="ARBA" id="ARBA00022741"/>
    </source>
</evidence>
<reference evidence="22 23" key="1">
    <citation type="submission" date="2020-06" db="EMBL/GenBank/DDBJ databases">
        <authorList>
            <consortium name="Wellcome Sanger Institute Data Sharing"/>
        </authorList>
    </citation>
    <scope>NUCLEOTIDE SEQUENCE [LARGE SCALE GENOMIC DNA]</scope>
</reference>
<reference evidence="22" key="3">
    <citation type="submission" date="2025-09" db="UniProtKB">
        <authorList>
            <consortium name="Ensembl"/>
        </authorList>
    </citation>
    <scope>IDENTIFICATION</scope>
</reference>
<evidence type="ECO:0000256" key="6">
    <source>
        <dbReference type="ARBA" id="ARBA00012776"/>
    </source>
</evidence>
<evidence type="ECO:0000256" key="1">
    <source>
        <dbReference type="ARBA" id="ARBA00004777"/>
    </source>
</evidence>